<name>A0A1T4YCJ8_9FIRM</name>
<dbReference type="EMBL" id="FUYF01000070">
    <property type="protein sequence ID" value="SKA98985.1"/>
    <property type="molecule type" value="Genomic_DNA"/>
</dbReference>
<gene>
    <name evidence="2" type="ORF">SAMN02745178_02901</name>
</gene>
<evidence type="ECO:0000256" key="1">
    <source>
        <dbReference type="SAM" id="MobiDB-lite"/>
    </source>
</evidence>
<reference evidence="2 3" key="1">
    <citation type="submission" date="2017-02" db="EMBL/GenBank/DDBJ databases">
        <authorList>
            <person name="Peterson S.W."/>
        </authorList>
    </citation>
    <scope>NUCLEOTIDE SEQUENCE [LARGE SCALE GENOMIC DNA]</scope>
    <source>
        <strain evidence="2 3">ATCC 27749</strain>
    </source>
</reference>
<evidence type="ECO:0000313" key="3">
    <source>
        <dbReference type="Proteomes" id="UP000190286"/>
    </source>
</evidence>
<accession>A0A1T4YCJ8</accession>
<dbReference type="Proteomes" id="UP000190286">
    <property type="component" value="Unassembled WGS sequence"/>
</dbReference>
<dbReference type="AlphaFoldDB" id="A0A1T4YCJ8"/>
<dbReference type="RefSeq" id="WP_078785663.1">
    <property type="nucleotide sequence ID" value="NZ_FUYF01000070.1"/>
</dbReference>
<organism evidence="2 3">
    <name type="scientific">Gemmiger formicilis</name>
    <dbReference type="NCBI Taxonomy" id="745368"/>
    <lineage>
        <taxon>Bacteria</taxon>
        <taxon>Bacillati</taxon>
        <taxon>Bacillota</taxon>
        <taxon>Clostridia</taxon>
        <taxon>Eubacteriales</taxon>
        <taxon>Gemmiger</taxon>
    </lineage>
</organism>
<dbReference type="GeneID" id="93339306"/>
<proteinExistence type="predicted"/>
<evidence type="ECO:0000313" key="2">
    <source>
        <dbReference type="EMBL" id="SKA98985.1"/>
    </source>
</evidence>
<feature type="region of interest" description="Disordered" evidence="1">
    <location>
        <begin position="340"/>
        <end position="366"/>
    </location>
</feature>
<protein>
    <submittedName>
        <fullName evidence="2">Uncharacterized protein</fullName>
    </submittedName>
</protein>
<sequence>CPAAFALTEDEAAAAVDAHGKDAVSGNLFLWLLCAIAFLKVSTKLDGILHSLGIGVSRSPGSMLSETLLAFRGFEIGKAFMGLGAAKAAATTAATKNTPGNTYAGGLSGMVSRHVQQSTASSISGQSGGIGASLGGTMYHNSLGKDGGFASKVIGSIATGQTSGCITGDSAVEALNGYFAGTSDMDAMQIPATGENIPTAMATAESDTVTDSPIPATPLALEGDSTVDVSPTRDSEITMHAGGSPAVTEQTTIPTSSSIQQAAMNRVLLGQMGNSVTDVEIGGGKIQGREIIPGRGQIQFAMYNARQYEKPEGHFTEQTSRDGEKWYKVYATTRVEKTPTIQDERGRMQYDERKVAAMPKAPARRH</sequence>
<feature type="compositionally biased region" description="Basic and acidic residues" evidence="1">
    <location>
        <begin position="340"/>
        <end position="355"/>
    </location>
</feature>
<feature type="non-terminal residue" evidence="2">
    <location>
        <position position="1"/>
    </location>
</feature>
<keyword evidence="3" id="KW-1185">Reference proteome</keyword>